<evidence type="ECO:0000259" key="12">
    <source>
        <dbReference type="Pfam" id="PF07993"/>
    </source>
</evidence>
<feature type="domain" description="Fatty acyl-CoA reductase C-terminal" evidence="11">
    <location>
        <begin position="409"/>
        <end position="501"/>
    </location>
</feature>
<dbReference type="PANTHER" id="PTHR11011">
    <property type="entry name" value="MALE STERILITY PROTEIN 2-RELATED"/>
    <property type="match status" value="1"/>
</dbReference>
<keyword evidence="4 10" id="KW-0812">Transmembrane</keyword>
<dbReference type="EMBL" id="UFQS01000040">
    <property type="protein sequence ID" value="SSW98155.1"/>
    <property type="molecule type" value="Genomic_DNA"/>
</dbReference>
<dbReference type="EC" id="1.2.1.84" evidence="10"/>
<dbReference type="Pfam" id="PF07993">
    <property type="entry name" value="NAD_binding_4"/>
    <property type="match status" value="1"/>
</dbReference>
<evidence type="ECO:0000313" key="13">
    <source>
        <dbReference type="EMBL" id="SSW98155.1"/>
    </source>
</evidence>
<dbReference type="InterPro" id="IPR026055">
    <property type="entry name" value="FAR"/>
</dbReference>
<comment type="subcellular location">
    <subcellularLocation>
        <location evidence="1">Membrane</location>
        <topology evidence="1">Multi-pass membrane protein</topology>
    </subcellularLocation>
</comment>
<evidence type="ECO:0000256" key="10">
    <source>
        <dbReference type="RuleBase" id="RU363097"/>
    </source>
</evidence>
<reference evidence="13" key="1">
    <citation type="submission" date="2018-04" db="EMBL/GenBank/DDBJ databases">
        <authorList>
            <person name="Go L.Y."/>
            <person name="Mitchell J.A."/>
        </authorList>
    </citation>
    <scope>NUCLEOTIDE SEQUENCE</scope>
    <source>
        <tissue evidence="13">Whole organism</tissue>
    </source>
</reference>
<dbReference type="Gene3D" id="3.40.50.720">
    <property type="entry name" value="NAD(P)-binding Rossmann-like Domain"/>
    <property type="match status" value="1"/>
</dbReference>
<evidence type="ECO:0000256" key="4">
    <source>
        <dbReference type="ARBA" id="ARBA00022692"/>
    </source>
</evidence>
<dbReference type="VEuPathDB" id="VectorBase:CSON010089"/>
<dbReference type="SUPFAM" id="SSF51735">
    <property type="entry name" value="NAD(P)-binding Rossmann-fold domains"/>
    <property type="match status" value="1"/>
</dbReference>
<evidence type="ECO:0000256" key="2">
    <source>
        <dbReference type="ARBA" id="ARBA00005928"/>
    </source>
</evidence>
<dbReference type="CDD" id="cd05236">
    <property type="entry name" value="FAR-N_SDR_e"/>
    <property type="match status" value="1"/>
</dbReference>
<evidence type="ECO:0000313" key="14">
    <source>
        <dbReference type="EMBL" id="SSX18541.1"/>
    </source>
</evidence>
<comment type="catalytic activity">
    <reaction evidence="9 10">
        <text>a long-chain fatty acyl-CoA + 2 NADPH + 2 H(+) = a long-chain primary fatty alcohol + 2 NADP(+) + CoA</text>
        <dbReference type="Rhea" id="RHEA:52716"/>
        <dbReference type="ChEBI" id="CHEBI:15378"/>
        <dbReference type="ChEBI" id="CHEBI:57287"/>
        <dbReference type="ChEBI" id="CHEBI:57783"/>
        <dbReference type="ChEBI" id="CHEBI:58349"/>
        <dbReference type="ChEBI" id="CHEBI:77396"/>
        <dbReference type="ChEBI" id="CHEBI:83139"/>
        <dbReference type="EC" id="1.2.1.84"/>
    </reaction>
</comment>
<gene>
    <name evidence="14" type="primary">CSON010089</name>
</gene>
<dbReference type="PANTHER" id="PTHR11011:SF60">
    <property type="entry name" value="FATTY ACYL-COA REDUCTASE-RELATED"/>
    <property type="match status" value="1"/>
</dbReference>
<name>A0A336LP21_CULSO</name>
<dbReference type="GO" id="GO:0005777">
    <property type="term" value="C:peroxisome"/>
    <property type="evidence" value="ECO:0007669"/>
    <property type="project" value="TreeGrafter"/>
</dbReference>
<dbReference type="FunFam" id="3.40.50.720:FF:000143">
    <property type="entry name" value="Fatty acyl-CoA reductase"/>
    <property type="match status" value="1"/>
</dbReference>
<dbReference type="GO" id="GO:0035336">
    <property type="term" value="P:long-chain fatty-acyl-CoA metabolic process"/>
    <property type="evidence" value="ECO:0007669"/>
    <property type="project" value="TreeGrafter"/>
</dbReference>
<accession>A0A336LP21</accession>
<keyword evidence="3 10" id="KW-0444">Lipid biosynthesis</keyword>
<keyword evidence="6 10" id="KW-1133">Transmembrane helix</keyword>
<evidence type="ECO:0000256" key="9">
    <source>
        <dbReference type="ARBA" id="ARBA00052530"/>
    </source>
</evidence>
<dbReference type="AlphaFoldDB" id="A0A336LP21"/>
<feature type="transmembrane region" description="Helical" evidence="10">
    <location>
        <begin position="400"/>
        <end position="421"/>
    </location>
</feature>
<sequence>MTTFIDDIHREQNGKNMPIFDPEFIFDEYETENIDKMNSPMKDFYRDKTIFMSGGTGFVGLIMLEKLLRCEVKEVFLFVRPKKGKSPEERVNAIFQEPIYVRLRRQKDHYMRKITVVEGNLAHPNLGIDPILKMKVIQNTQIFIHAAADVRFDETLKEAIETNVRGTREMLKLAEMMPHLMCFMYMSTAYANCPQHTIKEKFYETPVDPEVMIKFAETINDDATADKVNILTDRIVHPWPNTYAYTKALAEELMRIYSQKLPIVVVRPSIIMMTYSDPIPGWLNNVYGINGVFVGVGMGVLRIFYIDNRKKADIIPADIVVNSSLAVIWHSVTKGAITLNETPDYKNKGKISAPVYNCVNNVDNPLTWGDVKRASVPMAAKYATTSSLWIGLYNTTRYNWIYYILRIFYHVIPAFFFDFILKLQGQEPRVVKIYKKIHRFAGAIAYFTNNEWTFENNNMRMVLDDMSRVDKKYFISDMKKLKWDDIFDIFGRGIRLYIGKETMDNWQQGQDRYKKIQILHYILLFVIYSFLFWASYHILKFYGLIEYGAQFYCYFKNLLENP</sequence>
<keyword evidence="8 10" id="KW-0472">Membrane</keyword>
<dbReference type="InterPro" id="IPR036291">
    <property type="entry name" value="NAD(P)-bd_dom_sf"/>
</dbReference>
<dbReference type="GO" id="GO:0080019">
    <property type="term" value="F:alcohol-forming very long-chain fatty acyl-CoA reductase activity"/>
    <property type="evidence" value="ECO:0007669"/>
    <property type="project" value="InterPro"/>
</dbReference>
<comment type="function">
    <text evidence="10">Catalyzes the reduction of fatty acyl-CoA to fatty alcohols.</text>
</comment>
<dbReference type="OMA" id="MKEKWDN"/>
<dbReference type="CDD" id="cd09071">
    <property type="entry name" value="FAR_C"/>
    <property type="match status" value="1"/>
</dbReference>
<feature type="transmembrane region" description="Helical" evidence="10">
    <location>
        <begin position="518"/>
        <end position="539"/>
    </location>
</feature>
<comment type="similarity">
    <text evidence="2 10">Belongs to the fatty acyl-CoA reductase family.</text>
</comment>
<organism evidence="14">
    <name type="scientific">Culicoides sonorensis</name>
    <name type="common">Biting midge</name>
    <dbReference type="NCBI Taxonomy" id="179676"/>
    <lineage>
        <taxon>Eukaryota</taxon>
        <taxon>Metazoa</taxon>
        <taxon>Ecdysozoa</taxon>
        <taxon>Arthropoda</taxon>
        <taxon>Hexapoda</taxon>
        <taxon>Insecta</taxon>
        <taxon>Pterygota</taxon>
        <taxon>Neoptera</taxon>
        <taxon>Endopterygota</taxon>
        <taxon>Diptera</taxon>
        <taxon>Nematocera</taxon>
        <taxon>Chironomoidea</taxon>
        <taxon>Ceratopogonidae</taxon>
        <taxon>Ceratopogoninae</taxon>
        <taxon>Culicoides</taxon>
        <taxon>Monoculicoides</taxon>
    </lineage>
</organism>
<keyword evidence="7 10" id="KW-0443">Lipid metabolism</keyword>
<dbReference type="EMBL" id="UFQT01000040">
    <property type="protein sequence ID" value="SSX18541.1"/>
    <property type="molecule type" value="Genomic_DNA"/>
</dbReference>
<evidence type="ECO:0000256" key="7">
    <source>
        <dbReference type="ARBA" id="ARBA00023098"/>
    </source>
</evidence>
<dbReference type="GO" id="GO:0102965">
    <property type="term" value="F:alcohol-forming long-chain fatty acyl-CoA reductase activity"/>
    <property type="evidence" value="ECO:0007669"/>
    <property type="project" value="UniProtKB-EC"/>
</dbReference>
<dbReference type="InterPro" id="IPR013120">
    <property type="entry name" value="FAR_NAD-bd"/>
</dbReference>
<proteinExistence type="inferred from homology"/>
<evidence type="ECO:0000256" key="3">
    <source>
        <dbReference type="ARBA" id="ARBA00022516"/>
    </source>
</evidence>
<keyword evidence="5 10" id="KW-0521">NADP</keyword>
<dbReference type="GO" id="GO:0016020">
    <property type="term" value="C:membrane"/>
    <property type="evidence" value="ECO:0007669"/>
    <property type="project" value="UniProtKB-SubCell"/>
</dbReference>
<keyword evidence="10" id="KW-0560">Oxidoreductase</keyword>
<evidence type="ECO:0000256" key="8">
    <source>
        <dbReference type="ARBA" id="ARBA00023136"/>
    </source>
</evidence>
<dbReference type="InterPro" id="IPR033640">
    <property type="entry name" value="FAR_C"/>
</dbReference>
<feature type="domain" description="Thioester reductase (TE)" evidence="12">
    <location>
        <begin position="54"/>
        <end position="323"/>
    </location>
</feature>
<evidence type="ECO:0000256" key="6">
    <source>
        <dbReference type="ARBA" id="ARBA00022989"/>
    </source>
</evidence>
<evidence type="ECO:0000259" key="11">
    <source>
        <dbReference type="Pfam" id="PF03015"/>
    </source>
</evidence>
<evidence type="ECO:0000256" key="1">
    <source>
        <dbReference type="ARBA" id="ARBA00004141"/>
    </source>
</evidence>
<reference evidence="14" key="2">
    <citation type="submission" date="2018-07" db="EMBL/GenBank/DDBJ databases">
        <authorList>
            <person name="Quirk P.G."/>
            <person name="Krulwich T.A."/>
        </authorList>
    </citation>
    <scope>NUCLEOTIDE SEQUENCE</scope>
</reference>
<evidence type="ECO:0000256" key="5">
    <source>
        <dbReference type="ARBA" id="ARBA00022857"/>
    </source>
</evidence>
<dbReference type="Pfam" id="PF03015">
    <property type="entry name" value="Sterile"/>
    <property type="match status" value="1"/>
</dbReference>
<protein>
    <recommendedName>
        <fullName evidence="10">Fatty acyl-CoA reductase</fullName>
        <ecNumber evidence="10">1.2.1.84</ecNumber>
    </recommendedName>
</protein>